<dbReference type="InterPro" id="IPR016181">
    <property type="entry name" value="Acyl_CoA_acyltransferase"/>
</dbReference>
<dbReference type="EMBL" id="CP002026">
    <property type="protein sequence ID" value="ADH90720.1"/>
    <property type="molecule type" value="Genomic_DNA"/>
</dbReference>
<sequence>MTAHLLDRPIWSALATAHAPLALGGSLARRYPADIAPFAAARDDDAESLDALAALVAPGERVLIVQADEIVLPAALSPVATAEVVQMIAQAPIASPGDLRIEPLTPADAPEMLALATLTQPGPFSLKAQSLGRFWGIRQDGRLVAMAGERLRQSGFTELSGVCAHPDLRGRGLGRTLSLFVSAQIGARGDIAYLHAYAGNDVAIGLYESIGFRRRTPIRLVAAARPG</sequence>
<evidence type="ECO:0000313" key="3">
    <source>
        <dbReference type="Proteomes" id="UP000006633"/>
    </source>
</evidence>
<protein>
    <submittedName>
        <fullName evidence="2">GCN5-related N-acetyltransferase</fullName>
    </submittedName>
</protein>
<evidence type="ECO:0000313" key="2">
    <source>
        <dbReference type="EMBL" id="ADH90720.1"/>
    </source>
</evidence>
<keyword evidence="3" id="KW-1185">Reference proteome</keyword>
<evidence type="ECO:0000259" key="1">
    <source>
        <dbReference type="PROSITE" id="PS51186"/>
    </source>
</evidence>
<name>D7A9F8_ANCN5</name>
<feature type="domain" description="N-acetyltransferase" evidence="1">
    <location>
        <begin position="99"/>
        <end position="227"/>
    </location>
</feature>
<dbReference type="HOGENOM" id="CLU_085660_0_0_5"/>
<dbReference type="RefSeq" id="WP_013168221.1">
    <property type="nucleotide sequence ID" value="NC_014217.1"/>
</dbReference>
<dbReference type="CDD" id="cd04301">
    <property type="entry name" value="NAT_SF"/>
    <property type="match status" value="1"/>
</dbReference>
<dbReference type="KEGG" id="sno:Snov_3446"/>
<gene>
    <name evidence="2" type="ordered locus">Snov_3446</name>
</gene>
<dbReference type="SUPFAM" id="SSF55729">
    <property type="entry name" value="Acyl-CoA N-acyltransferases (Nat)"/>
    <property type="match status" value="1"/>
</dbReference>
<dbReference type="Proteomes" id="UP000006633">
    <property type="component" value="Chromosome"/>
</dbReference>
<accession>D7A9F8</accession>
<dbReference type="Gene3D" id="3.40.630.30">
    <property type="match status" value="1"/>
</dbReference>
<dbReference type="STRING" id="639283.Snov_3446"/>
<organism evidence="2 3">
    <name type="scientific">Ancylobacter novellus (strain ATCC 8093 / DSM 506 / JCM 20403 / CCM 1077 / IAM 12100 / NBRC 12443 / NCIMB 10456)</name>
    <name type="common">Starkeya novella</name>
    <dbReference type="NCBI Taxonomy" id="639283"/>
    <lineage>
        <taxon>Bacteria</taxon>
        <taxon>Pseudomonadati</taxon>
        <taxon>Pseudomonadota</taxon>
        <taxon>Alphaproteobacteria</taxon>
        <taxon>Hyphomicrobiales</taxon>
        <taxon>Xanthobacteraceae</taxon>
        <taxon>Ancylobacter</taxon>
    </lineage>
</organism>
<dbReference type="InterPro" id="IPR000182">
    <property type="entry name" value="GNAT_dom"/>
</dbReference>
<dbReference type="Pfam" id="PF08445">
    <property type="entry name" value="FR47"/>
    <property type="match status" value="1"/>
</dbReference>
<dbReference type="InterPro" id="IPR013653">
    <property type="entry name" value="GCN5-like_dom"/>
</dbReference>
<reference evidence="2 3" key="1">
    <citation type="journal article" date="2012" name="Stand. Genomic Sci.">
        <title>Complete genome sequence of the facultatively chemolithoautotrophic and methylotrophic alpha Proteobacterium Starkeya novella type strain (ATCC 8093(T)).</title>
        <authorList>
            <person name="Kappler U."/>
            <person name="Davenport K."/>
            <person name="Beatson S."/>
            <person name="Lucas S."/>
            <person name="Lapidus A."/>
            <person name="Copeland A."/>
            <person name="Berry K.W."/>
            <person name="Glavina Del Rio T."/>
            <person name="Hammon N."/>
            <person name="Dalin E."/>
            <person name="Tice H."/>
            <person name="Pitluck S."/>
            <person name="Richardson P."/>
            <person name="Bruce D."/>
            <person name="Goodwin L.A."/>
            <person name="Han C."/>
            <person name="Tapia R."/>
            <person name="Detter J.C."/>
            <person name="Chang Y.J."/>
            <person name="Jeffries C.D."/>
            <person name="Land M."/>
            <person name="Hauser L."/>
            <person name="Kyrpides N.C."/>
            <person name="Goker M."/>
            <person name="Ivanova N."/>
            <person name="Klenk H.P."/>
            <person name="Woyke T."/>
        </authorList>
    </citation>
    <scope>NUCLEOTIDE SEQUENCE [LARGE SCALE GENOMIC DNA]</scope>
    <source>
        <strain evidence="3">ATCC 8093 / DSM 506 / JCM 20403 / CCM 1077 / IAM 12100 / NBRC 12443 / NCIMB 10456</strain>
    </source>
</reference>
<dbReference type="GO" id="GO:0016747">
    <property type="term" value="F:acyltransferase activity, transferring groups other than amino-acyl groups"/>
    <property type="evidence" value="ECO:0007669"/>
    <property type="project" value="InterPro"/>
</dbReference>
<dbReference type="PROSITE" id="PS51186">
    <property type="entry name" value="GNAT"/>
    <property type="match status" value="1"/>
</dbReference>
<dbReference type="OrthoDB" id="9797456at2"/>
<dbReference type="eggNOG" id="COG3393">
    <property type="taxonomic scope" value="Bacteria"/>
</dbReference>
<proteinExistence type="predicted"/>
<dbReference type="AlphaFoldDB" id="D7A9F8"/>